<dbReference type="AlphaFoldDB" id="A0A6N8FXA3"/>
<evidence type="ECO:0000256" key="5">
    <source>
        <dbReference type="ARBA" id="ARBA00022975"/>
    </source>
</evidence>
<keyword evidence="3 6" id="KW-0328">Glycosyltransferase</keyword>
<comment type="pathway">
    <text evidence="1 6">Pyrimidine metabolism; UMP biosynthesis via de novo pathway; UMP from orotate: step 1/2.</text>
</comment>
<feature type="binding site" description="in other chain" evidence="6">
    <location>
        <position position="23"/>
    </location>
    <ligand>
        <name>5-phospho-alpha-D-ribose 1-diphosphate</name>
        <dbReference type="ChEBI" id="CHEBI:58017"/>
        <note>ligand shared between dimeric partners</note>
    </ligand>
</feature>
<comment type="catalytic activity">
    <reaction evidence="6">
        <text>orotidine 5'-phosphate + diphosphate = orotate + 5-phospho-alpha-D-ribose 1-diphosphate</text>
        <dbReference type="Rhea" id="RHEA:10380"/>
        <dbReference type="ChEBI" id="CHEBI:30839"/>
        <dbReference type="ChEBI" id="CHEBI:33019"/>
        <dbReference type="ChEBI" id="CHEBI:57538"/>
        <dbReference type="ChEBI" id="CHEBI:58017"/>
        <dbReference type="EC" id="2.4.2.10"/>
    </reaction>
</comment>
<dbReference type="Pfam" id="PF00156">
    <property type="entry name" value="Pribosyltran"/>
    <property type="match status" value="1"/>
</dbReference>
<evidence type="ECO:0000256" key="3">
    <source>
        <dbReference type="ARBA" id="ARBA00022676"/>
    </source>
</evidence>
<dbReference type="SUPFAM" id="SSF53271">
    <property type="entry name" value="PRTase-like"/>
    <property type="match status" value="1"/>
</dbReference>
<dbReference type="EC" id="2.4.2.10" evidence="2 6"/>
<dbReference type="PANTHER" id="PTHR19278">
    <property type="entry name" value="OROTATE PHOSPHORIBOSYLTRANSFERASE"/>
    <property type="match status" value="1"/>
</dbReference>
<dbReference type="InterPro" id="IPR023031">
    <property type="entry name" value="OPRT"/>
</dbReference>
<reference evidence="8 9" key="1">
    <citation type="journal article" date="2019" name="Front. Microbiol.">
        <title>Genomic Features for Desiccation Tolerance and Sugar Biosynthesis in the Extremophile Gloeocapsopsis sp. UTEX B3054.</title>
        <authorList>
            <person name="Urrejola C."/>
            <person name="Alcorta J."/>
            <person name="Salas L."/>
            <person name="Vasquez M."/>
            <person name="Polz M.F."/>
            <person name="Vicuna R."/>
            <person name="Diez B."/>
        </authorList>
    </citation>
    <scope>NUCLEOTIDE SEQUENCE [LARGE SCALE GENOMIC DNA]</scope>
    <source>
        <strain evidence="8 9">1H9</strain>
    </source>
</reference>
<evidence type="ECO:0000256" key="4">
    <source>
        <dbReference type="ARBA" id="ARBA00022679"/>
    </source>
</evidence>
<comment type="similarity">
    <text evidence="6">Belongs to the purine/pyrimidine phosphoribosyltransferase family. PyrE subfamily.</text>
</comment>
<dbReference type="EMBL" id="NAPY01000019">
    <property type="protein sequence ID" value="MUL37252.1"/>
    <property type="molecule type" value="Genomic_DNA"/>
</dbReference>
<feature type="binding site" evidence="6">
    <location>
        <position position="117"/>
    </location>
    <ligand>
        <name>orotate</name>
        <dbReference type="ChEBI" id="CHEBI:30839"/>
    </ligand>
</feature>
<dbReference type="GO" id="GO:0044205">
    <property type="term" value="P:'de novo' UMP biosynthetic process"/>
    <property type="evidence" value="ECO:0007669"/>
    <property type="project" value="UniProtKB-UniRule"/>
</dbReference>
<keyword evidence="5 6" id="KW-0665">Pyrimidine biosynthesis</keyword>
<feature type="domain" description="Phosphoribosyltransferase" evidence="7">
    <location>
        <begin position="46"/>
        <end position="150"/>
    </location>
</feature>
<dbReference type="InterPro" id="IPR029057">
    <property type="entry name" value="PRTase-like"/>
</dbReference>
<comment type="caution">
    <text evidence="8">The sequence shown here is derived from an EMBL/GenBank/DDBJ whole genome shotgun (WGS) entry which is preliminary data.</text>
</comment>
<dbReference type="UniPathway" id="UPA00070">
    <property type="reaction ID" value="UER00119"/>
</dbReference>
<dbReference type="PANTHER" id="PTHR19278:SF9">
    <property type="entry name" value="URIDINE 5'-MONOPHOSPHATE SYNTHASE"/>
    <property type="match status" value="1"/>
</dbReference>
<comment type="function">
    <text evidence="6">Catalyzes the transfer of a ribosyl phosphate group from 5-phosphoribose 1-diphosphate to orotate, leading to the formation of orotidine monophosphate (OMP).</text>
</comment>
<feature type="binding site" description="in other chain" evidence="6">
    <location>
        <begin position="113"/>
        <end position="121"/>
    </location>
    <ligand>
        <name>5-phospho-alpha-D-ribose 1-diphosphate</name>
        <dbReference type="ChEBI" id="CHEBI:58017"/>
        <note>ligand shared between dimeric partners</note>
    </ligand>
</feature>
<evidence type="ECO:0000256" key="2">
    <source>
        <dbReference type="ARBA" id="ARBA00011971"/>
    </source>
</evidence>
<dbReference type="GO" id="GO:0004588">
    <property type="term" value="F:orotate phosphoribosyltransferase activity"/>
    <property type="evidence" value="ECO:0007669"/>
    <property type="project" value="UniProtKB-UniRule"/>
</dbReference>
<dbReference type="CDD" id="cd06223">
    <property type="entry name" value="PRTases_typeI"/>
    <property type="match status" value="1"/>
</dbReference>
<dbReference type="GO" id="GO:0000287">
    <property type="term" value="F:magnesium ion binding"/>
    <property type="evidence" value="ECO:0007669"/>
    <property type="project" value="UniProtKB-UniRule"/>
</dbReference>
<feature type="binding site" evidence="6">
    <location>
        <position position="88"/>
    </location>
    <ligand>
        <name>5-phospho-alpha-D-ribose 1-diphosphate</name>
        <dbReference type="ChEBI" id="CHEBI:58017"/>
        <note>ligand shared between dimeric partners</note>
    </ligand>
</feature>
<protein>
    <recommendedName>
        <fullName evidence="2 6">Orotate phosphoribosyltransferase</fullName>
        <shortName evidence="6">OPRT</shortName>
        <shortName evidence="6">OPRTase</shortName>
        <ecNumber evidence="2 6">2.4.2.10</ecNumber>
    </recommendedName>
</protein>
<dbReference type="InterPro" id="IPR004467">
    <property type="entry name" value="Or_phspho_trans_dom"/>
</dbReference>
<accession>A0A6N8FXA3</accession>
<name>A0A6N8FXA3_9CHRO</name>
<feature type="binding site" description="in other chain" evidence="6">
    <location>
        <position position="89"/>
    </location>
    <ligand>
        <name>5-phospho-alpha-D-ribose 1-diphosphate</name>
        <dbReference type="ChEBI" id="CHEBI:58017"/>
        <note>ligand shared between dimeric partners</note>
    </ligand>
</feature>
<gene>
    <name evidence="6" type="primary">pyrE</name>
    <name evidence="8" type="ORF">BWI75_13120</name>
</gene>
<dbReference type="NCBIfam" id="TIGR00336">
    <property type="entry name" value="pyrE"/>
    <property type="match status" value="1"/>
</dbReference>
<dbReference type="Proteomes" id="UP000441797">
    <property type="component" value="Unassembled WGS sequence"/>
</dbReference>
<dbReference type="HAMAP" id="MF_01208">
    <property type="entry name" value="PyrE"/>
    <property type="match status" value="1"/>
</dbReference>
<feature type="binding site" evidence="6">
    <location>
        <position position="94"/>
    </location>
    <ligand>
        <name>5-phospho-alpha-D-ribose 1-diphosphate</name>
        <dbReference type="ChEBI" id="CHEBI:58017"/>
        <note>ligand shared between dimeric partners</note>
    </ligand>
</feature>
<proteinExistence type="inferred from homology"/>
<keyword evidence="6" id="KW-0460">Magnesium</keyword>
<feature type="binding site" evidence="6">
    <location>
        <position position="145"/>
    </location>
    <ligand>
        <name>orotate</name>
        <dbReference type="ChEBI" id="CHEBI:30839"/>
    </ligand>
</feature>
<feature type="binding site" evidence="6">
    <location>
        <position position="92"/>
    </location>
    <ligand>
        <name>5-phospho-alpha-D-ribose 1-diphosphate</name>
        <dbReference type="ChEBI" id="CHEBI:58017"/>
        <note>ligand shared between dimeric partners</note>
    </ligand>
</feature>
<comment type="cofactor">
    <cofactor evidence="6">
        <name>Mg(2+)</name>
        <dbReference type="ChEBI" id="CHEBI:18420"/>
    </cofactor>
</comment>
<organism evidence="8 9">
    <name type="scientific">Gloeocapsopsis dulcis AAB1 = 1H9</name>
    <dbReference type="NCBI Taxonomy" id="1433147"/>
    <lineage>
        <taxon>Bacteria</taxon>
        <taxon>Bacillati</taxon>
        <taxon>Cyanobacteriota</taxon>
        <taxon>Cyanophyceae</taxon>
        <taxon>Oscillatoriophycideae</taxon>
        <taxon>Chroococcales</taxon>
        <taxon>Chroococcaceae</taxon>
        <taxon>Gloeocapsopsis</taxon>
        <taxon>Gloeocapsopsis dulcis</taxon>
    </lineage>
</organism>
<evidence type="ECO:0000259" key="7">
    <source>
        <dbReference type="Pfam" id="PF00156"/>
    </source>
</evidence>
<comment type="subunit">
    <text evidence="6">Homodimer.</text>
</comment>
<evidence type="ECO:0000313" key="8">
    <source>
        <dbReference type="EMBL" id="MUL37252.1"/>
    </source>
</evidence>
<evidence type="ECO:0000256" key="1">
    <source>
        <dbReference type="ARBA" id="ARBA00004889"/>
    </source>
</evidence>
<dbReference type="Gene3D" id="3.40.50.2020">
    <property type="match status" value="1"/>
</dbReference>
<evidence type="ECO:0000313" key="9">
    <source>
        <dbReference type="Proteomes" id="UP000441797"/>
    </source>
</evidence>
<evidence type="ECO:0000256" key="6">
    <source>
        <dbReference type="HAMAP-Rule" id="MF_01208"/>
    </source>
</evidence>
<comment type="caution">
    <text evidence="6">Lacks conserved residue(s) required for the propagation of feature annotation.</text>
</comment>
<sequence>MHQTGLARRIYQTSRITGSFRLRSGVTSHEYFDKYLFEAEPKLLQDIAQALLPLIPKNAEVLAGLEMGGIPIATVLSQMSGLPTLFVRKTAKEHGTCKLAEGGSVQRRLVIVEDVVTSGGQIIESARALRQSGAEIVGVLSVIDREAGGVDNLYRENLNLKSLFTMTDLKMAVA</sequence>
<dbReference type="GO" id="GO:0019856">
    <property type="term" value="P:pyrimidine nucleobase biosynthetic process"/>
    <property type="evidence" value="ECO:0007669"/>
    <property type="project" value="TreeGrafter"/>
</dbReference>
<keyword evidence="9" id="KW-1185">Reference proteome</keyword>
<dbReference type="InterPro" id="IPR000836">
    <property type="entry name" value="PRTase_dom"/>
</dbReference>
<keyword evidence="4 6" id="KW-0808">Transferase</keyword>